<proteinExistence type="predicted"/>
<dbReference type="EMBL" id="OVEO01000017">
    <property type="protein sequence ID" value="SPR01284.1"/>
    <property type="molecule type" value="Genomic_DNA"/>
</dbReference>
<evidence type="ECO:0000313" key="3">
    <source>
        <dbReference type="Proteomes" id="UP000290189"/>
    </source>
</evidence>
<feature type="region of interest" description="Disordered" evidence="1">
    <location>
        <begin position="202"/>
        <end position="223"/>
    </location>
</feature>
<evidence type="ECO:0000256" key="1">
    <source>
        <dbReference type="SAM" id="MobiDB-lite"/>
    </source>
</evidence>
<evidence type="ECO:0000313" key="2">
    <source>
        <dbReference type="EMBL" id="SPR01284.1"/>
    </source>
</evidence>
<keyword evidence="2" id="KW-0496">Mitochondrion</keyword>
<accession>A0A3P3YM83</accession>
<dbReference type="Proteomes" id="UP000290189">
    <property type="component" value="Unassembled WGS sequence"/>
</dbReference>
<organism evidence="2 3">
    <name type="scientific">Plasmodiophora brassicae</name>
    <name type="common">Clubroot disease agent</name>
    <dbReference type="NCBI Taxonomy" id="37360"/>
    <lineage>
        <taxon>Eukaryota</taxon>
        <taxon>Sar</taxon>
        <taxon>Rhizaria</taxon>
        <taxon>Endomyxa</taxon>
        <taxon>Phytomyxea</taxon>
        <taxon>Plasmodiophorida</taxon>
        <taxon>Plasmodiophoridae</taxon>
        <taxon>Plasmodiophora</taxon>
    </lineage>
</organism>
<feature type="compositionally biased region" description="Basic residues" evidence="1">
    <location>
        <begin position="214"/>
        <end position="223"/>
    </location>
</feature>
<gene>
    <name evidence="2" type="ORF">PLBR_LOCUS8499</name>
</gene>
<sequence>MSIDTMHVVVARRPSSSALPPSDLDGYVVRRRSAAPGRPRVVRGRPATGRAQVASAAVAPDKEFGRASVQGRRICSPIQAATSPPSAVVAIGKRRPFSGYELSEQCPGIAVQRAVPVPPCLWQVQRPKRPMSVMTFPRNEEVVSPRLTRTRFRVQSASRQGVPRKHTVSRVPGGPCLAPAVKTKSLVDRFVEQLMTPNMILGLPSPAQPAPKHTTLHRRGHSR</sequence>
<name>A0A3P3YM83_PLABS</name>
<geneLocation type="mitochondrion" evidence="2"/>
<protein>
    <submittedName>
        <fullName evidence="2">Uncharacterized protein</fullName>
    </submittedName>
</protein>
<dbReference type="AlphaFoldDB" id="A0A3P3YM83"/>
<reference evidence="2 3" key="1">
    <citation type="submission" date="2018-03" db="EMBL/GenBank/DDBJ databases">
        <authorList>
            <person name="Fogelqvist J."/>
        </authorList>
    </citation>
    <scope>NUCLEOTIDE SEQUENCE [LARGE SCALE GENOMIC DNA]</scope>
</reference>